<keyword evidence="3" id="KW-1185">Reference proteome</keyword>
<dbReference type="PANTHER" id="PTHR22930">
    <property type="match status" value="1"/>
</dbReference>
<feature type="non-terminal residue" evidence="2">
    <location>
        <position position="227"/>
    </location>
</feature>
<dbReference type="AlphaFoldDB" id="A0A251NSQ7"/>
<name>A0A251NSQ7_PRUPE</name>
<dbReference type="InterPro" id="IPR058353">
    <property type="entry name" value="DUF8040"/>
</dbReference>
<gene>
    <name evidence="2" type="ORF">PRUPE_6G192900</name>
</gene>
<evidence type="ECO:0000259" key="1">
    <source>
        <dbReference type="Pfam" id="PF26138"/>
    </source>
</evidence>
<evidence type="ECO:0000313" key="2">
    <source>
        <dbReference type="EMBL" id="ONI02351.1"/>
    </source>
</evidence>
<evidence type="ECO:0000313" key="3">
    <source>
        <dbReference type="Proteomes" id="UP000006882"/>
    </source>
</evidence>
<organism evidence="2 3">
    <name type="scientific">Prunus persica</name>
    <name type="common">Peach</name>
    <name type="synonym">Amygdalus persica</name>
    <dbReference type="NCBI Taxonomy" id="3760"/>
    <lineage>
        <taxon>Eukaryota</taxon>
        <taxon>Viridiplantae</taxon>
        <taxon>Streptophyta</taxon>
        <taxon>Embryophyta</taxon>
        <taxon>Tracheophyta</taxon>
        <taxon>Spermatophyta</taxon>
        <taxon>Magnoliopsida</taxon>
        <taxon>eudicotyledons</taxon>
        <taxon>Gunneridae</taxon>
        <taxon>Pentapetalae</taxon>
        <taxon>rosids</taxon>
        <taxon>fabids</taxon>
        <taxon>Rosales</taxon>
        <taxon>Rosaceae</taxon>
        <taxon>Amygdaloideae</taxon>
        <taxon>Amygdaleae</taxon>
        <taxon>Prunus</taxon>
    </lineage>
</organism>
<protein>
    <recommendedName>
        <fullName evidence="1">DUF8040 domain-containing protein</fullName>
    </recommendedName>
</protein>
<proteinExistence type="predicted"/>
<dbReference type="PANTHER" id="PTHR22930:SF259">
    <property type="entry name" value="OS08G0106900 PROTEIN"/>
    <property type="match status" value="1"/>
</dbReference>
<reference evidence="2 3" key="1">
    <citation type="journal article" date="2013" name="Nat. Genet.">
        <title>The high-quality draft genome of peach (Prunus persica) identifies unique patterns of genetic diversity, domestication and genome evolution.</title>
        <authorList>
            <consortium name="International Peach Genome Initiative"/>
            <person name="Verde I."/>
            <person name="Abbott A.G."/>
            <person name="Scalabrin S."/>
            <person name="Jung S."/>
            <person name="Shu S."/>
            <person name="Marroni F."/>
            <person name="Zhebentyayeva T."/>
            <person name="Dettori M.T."/>
            <person name="Grimwood J."/>
            <person name="Cattonaro F."/>
            <person name="Zuccolo A."/>
            <person name="Rossini L."/>
            <person name="Jenkins J."/>
            <person name="Vendramin E."/>
            <person name="Meisel L.A."/>
            <person name="Decroocq V."/>
            <person name="Sosinski B."/>
            <person name="Prochnik S."/>
            <person name="Mitros T."/>
            <person name="Policriti A."/>
            <person name="Cipriani G."/>
            <person name="Dondini L."/>
            <person name="Ficklin S."/>
            <person name="Goodstein D.M."/>
            <person name="Xuan P."/>
            <person name="Del Fabbro C."/>
            <person name="Aramini V."/>
            <person name="Copetti D."/>
            <person name="Gonzalez S."/>
            <person name="Horner D.S."/>
            <person name="Falchi R."/>
            <person name="Lucas S."/>
            <person name="Mica E."/>
            <person name="Maldonado J."/>
            <person name="Lazzari B."/>
            <person name="Bielenberg D."/>
            <person name="Pirona R."/>
            <person name="Miculan M."/>
            <person name="Barakat A."/>
            <person name="Testolin R."/>
            <person name="Stella A."/>
            <person name="Tartarini S."/>
            <person name="Tonutti P."/>
            <person name="Arus P."/>
            <person name="Orellana A."/>
            <person name="Wells C."/>
            <person name="Main D."/>
            <person name="Vizzotto G."/>
            <person name="Silva H."/>
            <person name="Salamini F."/>
            <person name="Schmutz J."/>
            <person name="Morgante M."/>
            <person name="Rokhsar D.S."/>
        </authorList>
    </citation>
    <scope>NUCLEOTIDE SEQUENCE [LARGE SCALE GENOMIC DNA]</scope>
    <source>
        <strain evidence="3">cv. Nemared</strain>
    </source>
</reference>
<accession>A0A251NSQ7</accession>
<sequence>TPCRNSILSGHEYVQELLNGNPDRIYDSFRMDKHVFLRLCQTLETLDLLHYDRHVGFQEAVHIFLFIVSHNIRMRVEAERFQRSKDTIHRQFKHVLTALCGLSPCIICPSSKGETPPEILNNPKYYPYFERFFGVLKARFPIFKLMPNYLPHRQRRIPIACCVLHNFIQREARRDRLFEEFQVDDIIVEGEDMATPNLDMSPENIAQMTNIRDKIAQDLWRDFTQDS</sequence>
<dbReference type="eggNOG" id="KOG4585">
    <property type="taxonomic scope" value="Eukaryota"/>
</dbReference>
<dbReference type="EMBL" id="CM007656">
    <property type="protein sequence ID" value="ONI02351.1"/>
    <property type="molecule type" value="Genomic_DNA"/>
</dbReference>
<dbReference type="Pfam" id="PF26138">
    <property type="entry name" value="DUF8040"/>
    <property type="match status" value="1"/>
</dbReference>
<dbReference type="Gramene" id="ONI02351">
    <property type="protein sequence ID" value="ONI02351"/>
    <property type="gene ID" value="PRUPE_6G192900"/>
</dbReference>
<feature type="domain" description="DUF8040" evidence="1">
    <location>
        <begin position="5"/>
        <end position="100"/>
    </location>
</feature>
<dbReference type="Proteomes" id="UP000006882">
    <property type="component" value="Chromosome G6"/>
</dbReference>
<dbReference type="InterPro" id="IPR045249">
    <property type="entry name" value="HARBI1-like"/>
</dbReference>